<name>A0AAE9ITU1_CAEBR</name>
<evidence type="ECO:0000313" key="5">
    <source>
        <dbReference type="Proteomes" id="UP000827892"/>
    </source>
</evidence>
<feature type="chain" id="PRO_5044707386" description="Neuropeptide-Like Protein" evidence="2">
    <location>
        <begin position="19"/>
        <end position="75"/>
    </location>
</feature>
<organism evidence="3 5">
    <name type="scientific">Caenorhabditis briggsae</name>
    <dbReference type="NCBI Taxonomy" id="6238"/>
    <lineage>
        <taxon>Eukaryota</taxon>
        <taxon>Metazoa</taxon>
        <taxon>Ecdysozoa</taxon>
        <taxon>Nematoda</taxon>
        <taxon>Chromadorea</taxon>
        <taxon>Rhabditida</taxon>
        <taxon>Rhabditina</taxon>
        <taxon>Rhabditomorpha</taxon>
        <taxon>Rhabditoidea</taxon>
        <taxon>Rhabditidae</taxon>
        <taxon>Peloderinae</taxon>
        <taxon>Caenorhabditis</taxon>
    </lineage>
</organism>
<feature type="region of interest" description="Disordered" evidence="1">
    <location>
        <begin position="52"/>
        <end position="75"/>
    </location>
</feature>
<evidence type="ECO:0000256" key="1">
    <source>
        <dbReference type="SAM" id="MobiDB-lite"/>
    </source>
</evidence>
<reference evidence="3 5" key="2">
    <citation type="submission" date="2022-05" db="EMBL/GenBank/DDBJ databases">
        <title>Chromosome-level reference genomes for two strains of Caenorhabditis briggsae: an improved platform for comparative genomics.</title>
        <authorList>
            <person name="Stevens L."/>
            <person name="Andersen E.C."/>
        </authorList>
    </citation>
    <scope>NUCLEOTIDE SEQUENCE [LARGE SCALE GENOMIC DNA]</scope>
    <source>
        <strain evidence="3">QX1410_ONT</strain>
        <tissue evidence="3">Whole-organism</tissue>
    </source>
</reference>
<gene>
    <name evidence="3" type="ORF">L3Y34_017616</name>
    <name evidence="4" type="ORF">L5515_013752</name>
</gene>
<proteinExistence type="predicted"/>
<protein>
    <recommendedName>
        <fullName evidence="7">Neuropeptide-Like Protein</fullName>
    </recommendedName>
</protein>
<feature type="signal peptide" evidence="2">
    <location>
        <begin position="1"/>
        <end position="18"/>
    </location>
</feature>
<dbReference type="AlphaFoldDB" id="A0AAE9ITU1"/>
<dbReference type="Proteomes" id="UP000829354">
    <property type="component" value="Chromosome II"/>
</dbReference>
<sequence length="75" mass="8602">MRFSVIVAFFALLAVSYGFLYEMEDSYPMAGEVPKRSLENFWRNIHLQMPSASRSGQKRTESLSRASANAYYRLG</sequence>
<dbReference type="EMBL" id="CP092621">
    <property type="protein sequence ID" value="UMM16963.1"/>
    <property type="molecule type" value="Genomic_DNA"/>
</dbReference>
<dbReference type="EMBL" id="CP090892">
    <property type="protein sequence ID" value="ULU04985.1"/>
    <property type="molecule type" value="Genomic_DNA"/>
</dbReference>
<reference evidence="4 6" key="1">
    <citation type="submission" date="2022-04" db="EMBL/GenBank/DDBJ databases">
        <title>Chromosome-level reference genomes for two strains of Caenorhabditis briggsae: an improved platform for comparative genomics.</title>
        <authorList>
            <person name="Stevens L."/>
            <person name="Andersen E."/>
        </authorList>
    </citation>
    <scope>NUCLEOTIDE SEQUENCE [LARGE SCALE GENOMIC DNA]</scope>
    <source>
        <strain evidence="4">VX34</strain>
        <tissue evidence="4">Whole-organism</tissue>
    </source>
</reference>
<evidence type="ECO:0000313" key="4">
    <source>
        <dbReference type="EMBL" id="UMM16963.1"/>
    </source>
</evidence>
<evidence type="ECO:0000313" key="6">
    <source>
        <dbReference type="Proteomes" id="UP000829354"/>
    </source>
</evidence>
<keyword evidence="2" id="KW-0732">Signal</keyword>
<accession>A0AAE9ITU1</accession>
<evidence type="ECO:0000256" key="2">
    <source>
        <dbReference type="SAM" id="SignalP"/>
    </source>
</evidence>
<evidence type="ECO:0000313" key="3">
    <source>
        <dbReference type="EMBL" id="ULU04985.1"/>
    </source>
</evidence>
<dbReference type="Proteomes" id="UP000827892">
    <property type="component" value="Chromosome II"/>
</dbReference>
<evidence type="ECO:0008006" key="7">
    <source>
        <dbReference type="Google" id="ProtNLM"/>
    </source>
</evidence>
<keyword evidence="6" id="KW-1185">Reference proteome</keyword>